<keyword evidence="9" id="KW-1185">Reference proteome</keyword>
<protein>
    <submittedName>
        <fullName evidence="8">LppP/LprE family lipoprotein</fullName>
    </submittedName>
</protein>
<keyword evidence="1" id="KW-1003">Cell membrane</keyword>
<dbReference type="STRING" id="1686286.GCA_900092335_00081"/>
<feature type="chain" id="PRO_5021976406" evidence="7">
    <location>
        <begin position="21"/>
        <end position="200"/>
    </location>
</feature>
<organism evidence="8 9">
    <name type="scientific">Corynebacterium phoceense</name>
    <dbReference type="NCBI Taxonomy" id="1686286"/>
    <lineage>
        <taxon>Bacteria</taxon>
        <taxon>Bacillati</taxon>
        <taxon>Actinomycetota</taxon>
        <taxon>Actinomycetes</taxon>
        <taxon>Mycobacteriales</taxon>
        <taxon>Corynebacteriaceae</taxon>
        <taxon>Corynebacterium</taxon>
    </lineage>
</organism>
<feature type="region of interest" description="Disordered" evidence="6">
    <location>
        <begin position="22"/>
        <end position="74"/>
    </location>
</feature>
<evidence type="ECO:0000256" key="4">
    <source>
        <dbReference type="ARBA" id="ARBA00023139"/>
    </source>
</evidence>
<comment type="caution">
    <text evidence="8">The sequence shown here is derived from an EMBL/GenBank/DDBJ whole genome shotgun (WGS) entry which is preliminary data.</text>
</comment>
<name>A0A540R4E2_9CORY</name>
<evidence type="ECO:0000256" key="7">
    <source>
        <dbReference type="SAM" id="SignalP"/>
    </source>
</evidence>
<proteinExistence type="predicted"/>
<sequence length="200" mass="21115">MSRTLLLPVILTAAALTACSAGSSEPTTVTVTQSPQLSDAPSAAPQAPSSIAQPTADQPLPDTPPTEAPSCAPVTGEQAVAENIGTLEKYNGWEWDAEYAYTDDFDPCLALSYIVVPIVGGTSSSPYHVMLFHKGEYLGTATQEPRGFAPRITQTSDDSISVGYVYVREGDSNAAPSGLNEVQFTWDEAEQRVVMTGSPD</sequence>
<evidence type="ECO:0000313" key="8">
    <source>
        <dbReference type="EMBL" id="TQE42602.1"/>
    </source>
</evidence>
<evidence type="ECO:0000256" key="1">
    <source>
        <dbReference type="ARBA" id="ARBA00022475"/>
    </source>
</evidence>
<feature type="signal peptide" evidence="7">
    <location>
        <begin position="1"/>
        <end position="20"/>
    </location>
</feature>
<dbReference type="AlphaFoldDB" id="A0A540R4E2"/>
<keyword evidence="3" id="KW-0472">Membrane</keyword>
<dbReference type="EMBL" id="VHIR01000022">
    <property type="protein sequence ID" value="TQE42602.1"/>
    <property type="molecule type" value="Genomic_DNA"/>
</dbReference>
<dbReference type="Pfam" id="PF14041">
    <property type="entry name" value="Lipoprotein_21"/>
    <property type="match status" value="1"/>
</dbReference>
<evidence type="ECO:0000256" key="2">
    <source>
        <dbReference type="ARBA" id="ARBA00022729"/>
    </source>
</evidence>
<dbReference type="RefSeq" id="WP_066489058.1">
    <property type="nucleotide sequence ID" value="NZ_JADPQA010000001.1"/>
</dbReference>
<reference evidence="8 9" key="1">
    <citation type="submission" date="2019-06" db="EMBL/GenBank/DDBJ databases">
        <title>Draft genome of C. phoceense Strain 272.</title>
        <authorList>
            <person name="Pacheco L.G.C."/>
            <person name="Barberis C.M."/>
            <person name="Almuzara M.N."/>
            <person name="Traglia G.M."/>
            <person name="Santos C.S."/>
            <person name="Rocha D.J.P.G."/>
            <person name="Aguiar E.R.G.R."/>
            <person name="Vay C.A."/>
        </authorList>
    </citation>
    <scope>NUCLEOTIDE SEQUENCE [LARGE SCALE GENOMIC DNA]</scope>
    <source>
        <strain evidence="8 9">272</strain>
    </source>
</reference>
<feature type="compositionally biased region" description="Polar residues" evidence="6">
    <location>
        <begin position="22"/>
        <end position="32"/>
    </location>
</feature>
<keyword evidence="2 7" id="KW-0732">Signal</keyword>
<accession>A0A540R4E2</accession>
<keyword evidence="4" id="KW-0564">Palmitate</keyword>
<gene>
    <name evidence="8" type="ORF">EJK80_11695</name>
</gene>
<evidence type="ECO:0000256" key="5">
    <source>
        <dbReference type="ARBA" id="ARBA00023288"/>
    </source>
</evidence>
<dbReference type="PROSITE" id="PS51257">
    <property type="entry name" value="PROKAR_LIPOPROTEIN"/>
    <property type="match status" value="1"/>
</dbReference>
<dbReference type="GeneID" id="79851461"/>
<evidence type="ECO:0000256" key="6">
    <source>
        <dbReference type="SAM" id="MobiDB-lite"/>
    </source>
</evidence>
<evidence type="ECO:0000256" key="3">
    <source>
        <dbReference type="ARBA" id="ARBA00023136"/>
    </source>
</evidence>
<dbReference type="InterPro" id="IPR025971">
    <property type="entry name" value="LppP/LprE"/>
</dbReference>
<feature type="compositionally biased region" description="Low complexity" evidence="6">
    <location>
        <begin position="33"/>
        <end position="54"/>
    </location>
</feature>
<keyword evidence="5 8" id="KW-0449">Lipoprotein</keyword>
<evidence type="ECO:0000313" key="9">
    <source>
        <dbReference type="Proteomes" id="UP000318080"/>
    </source>
</evidence>
<dbReference type="Proteomes" id="UP000318080">
    <property type="component" value="Unassembled WGS sequence"/>
</dbReference>